<dbReference type="GeneID" id="14010475"/>
<dbReference type="Proteomes" id="UP000008892">
    <property type="component" value="Segment"/>
</dbReference>
<keyword evidence="2" id="KW-1185">Reference proteome</keyword>
<evidence type="ECO:0000313" key="2">
    <source>
        <dbReference type="Proteomes" id="UP000008892"/>
    </source>
</evidence>
<accession>G0YPZ3</accession>
<sequence length="66" mass="7517">MLRCWFESSLSHLFLNSRATIQMAKCALAYWSQIQTDSLISAVVRFNTVASYSGFILRRARLLTGD</sequence>
<organism evidence="1 2">
    <name type="scientific">Erwinia phage vB_EamM-Y2</name>
    <dbReference type="NCBI Taxonomy" id="1051676"/>
    <lineage>
        <taxon>Viruses</taxon>
        <taxon>Duplodnaviria</taxon>
        <taxon>Heunggongvirae</taxon>
        <taxon>Uroviricota</taxon>
        <taxon>Caudoviricetes</taxon>
        <taxon>Chaseviridae</taxon>
        <taxon>Cleopatravirinae</taxon>
        <taxon>Loessnervirus</taxon>
        <taxon>Loessnervirus Y2</taxon>
    </lineage>
</organism>
<dbReference type="RefSeq" id="YP_007004694.1">
    <property type="nucleotide sequence ID" value="NC_019504.1"/>
</dbReference>
<name>G0YPZ3_9CAUD</name>
<evidence type="ECO:0000313" key="1">
    <source>
        <dbReference type="EMBL" id="AEJ81420.1"/>
    </source>
</evidence>
<reference evidence="1 2" key="1">
    <citation type="journal article" date="2011" name="Appl. Environ. Microbiol.">
        <title>Novel Virulent and Broad-Host-Range Erwinia amylovora Bacteriophages Reveal a High Degree of Mosaicism and a Relationship to Enterobacteriaceae Phages.</title>
        <authorList>
            <person name="Born Y."/>
            <person name="Fieseler L."/>
            <person name="Marazzi J."/>
            <person name="Lurz R."/>
            <person name="Duffy B."/>
            <person name="Loessner M.J."/>
        </authorList>
    </citation>
    <scope>NUCLEOTIDE SEQUENCE [LARGE SCALE GENOMIC DNA]</scope>
</reference>
<dbReference type="KEGG" id="vg:14010475"/>
<proteinExistence type="predicted"/>
<protein>
    <submittedName>
        <fullName evidence="1">Gp44</fullName>
    </submittedName>
</protein>
<dbReference type="EMBL" id="HQ728264">
    <property type="protein sequence ID" value="AEJ81420.1"/>
    <property type="molecule type" value="Genomic_DNA"/>
</dbReference>